<feature type="transmembrane region" description="Helical" evidence="1">
    <location>
        <begin position="362"/>
        <end position="384"/>
    </location>
</feature>
<dbReference type="EMBL" id="QRYP01000015">
    <property type="protein sequence ID" value="RGU97271.1"/>
    <property type="molecule type" value="Genomic_DNA"/>
</dbReference>
<dbReference type="PANTHER" id="PTHR37422">
    <property type="entry name" value="TEICHURONIC ACID BIOSYNTHESIS PROTEIN TUAE"/>
    <property type="match status" value="1"/>
</dbReference>
<sequence length="443" mass="51623">MIGILLTILAIVLYINGNKKWSILLLACFSYRGFVVLTDNIMGLKNQDAALIYFIFIFFYSMFKEKKLPMVQNRQLDRAMKCFFIFMVLSIFYSVVHYNLDFYQLIQGSRRYFIIFSFYFIRKLSFKDAKWVIDKILLISIVTGFLYILESLFGLPVLPDSESQLSTDSIDGTLRYYNYPPALEVSIFLLLFCYDSMSKYHKYFSLAILLIALVCTQGRTLIASILFVIVLSLLMKGQIRKTMRYGVIGAICLIPFLPLVMERFQGDDKNKSSSDITSILNGDFTHYEGQGGTMVFRFALVYERFAYLMDRPFGEQVFGMGLLSDQQTTLVNRMYNFRIGLRDRETGSIVQLSTPDIAYGNLICKLGLLGMSIYIWIWGVMIWLSYKYRKYNEYVFSLFCLLFVYFYTSFSGATISYAEYSVIPFILMSFLKYRDNEKDYSLH</sequence>
<organism evidence="2 3">
    <name type="scientific">Segatella copri</name>
    <dbReference type="NCBI Taxonomy" id="165179"/>
    <lineage>
        <taxon>Bacteria</taxon>
        <taxon>Pseudomonadati</taxon>
        <taxon>Bacteroidota</taxon>
        <taxon>Bacteroidia</taxon>
        <taxon>Bacteroidales</taxon>
        <taxon>Prevotellaceae</taxon>
        <taxon>Segatella</taxon>
    </lineage>
</organism>
<feature type="transmembrane region" description="Helical" evidence="1">
    <location>
        <begin position="136"/>
        <end position="156"/>
    </location>
</feature>
<feature type="transmembrane region" description="Helical" evidence="1">
    <location>
        <begin position="176"/>
        <end position="194"/>
    </location>
</feature>
<feature type="transmembrane region" description="Helical" evidence="1">
    <location>
        <begin position="82"/>
        <end position="100"/>
    </location>
</feature>
<comment type="caution">
    <text evidence="2">The sequence shown here is derived from an EMBL/GenBank/DDBJ whole genome shotgun (WGS) entry which is preliminary data.</text>
</comment>
<feature type="transmembrane region" description="Helical" evidence="1">
    <location>
        <begin position="243"/>
        <end position="261"/>
    </location>
</feature>
<evidence type="ECO:0000313" key="2">
    <source>
        <dbReference type="EMBL" id="RGU97271.1"/>
    </source>
</evidence>
<dbReference type="InterPro" id="IPR051533">
    <property type="entry name" value="WaaL-like"/>
</dbReference>
<accession>A0AA92W418</accession>
<protein>
    <submittedName>
        <fullName evidence="2">Uncharacterized protein</fullName>
    </submittedName>
</protein>
<feature type="transmembrane region" description="Helical" evidence="1">
    <location>
        <begin position="396"/>
        <end position="418"/>
    </location>
</feature>
<evidence type="ECO:0000256" key="1">
    <source>
        <dbReference type="SAM" id="Phobius"/>
    </source>
</evidence>
<dbReference type="AlphaFoldDB" id="A0AA92W418"/>
<dbReference type="PANTHER" id="PTHR37422:SF13">
    <property type="entry name" value="LIPOPOLYSACCHARIDE BIOSYNTHESIS PROTEIN PA4999-RELATED"/>
    <property type="match status" value="1"/>
</dbReference>
<gene>
    <name evidence="2" type="ORF">DWW35_07360</name>
</gene>
<keyword evidence="1" id="KW-0472">Membrane</keyword>
<dbReference type="RefSeq" id="WP_118079994.1">
    <property type="nucleotide sequence ID" value="NZ_QRYP01000015.1"/>
</dbReference>
<evidence type="ECO:0000313" key="3">
    <source>
        <dbReference type="Proteomes" id="UP000285236"/>
    </source>
</evidence>
<proteinExistence type="predicted"/>
<dbReference type="Proteomes" id="UP000285236">
    <property type="component" value="Unassembled WGS sequence"/>
</dbReference>
<keyword evidence="1" id="KW-1133">Transmembrane helix</keyword>
<reference evidence="2 3" key="1">
    <citation type="submission" date="2018-08" db="EMBL/GenBank/DDBJ databases">
        <title>A genome reference for cultivated species of the human gut microbiota.</title>
        <authorList>
            <person name="Zou Y."/>
            <person name="Xue W."/>
            <person name="Luo G."/>
        </authorList>
    </citation>
    <scope>NUCLEOTIDE SEQUENCE [LARGE SCALE GENOMIC DNA]</scope>
    <source>
        <strain evidence="2 3">AF15-25</strain>
    </source>
</reference>
<feature type="transmembrane region" description="Helical" evidence="1">
    <location>
        <begin position="41"/>
        <end position="61"/>
    </location>
</feature>
<name>A0AA92W418_9BACT</name>
<keyword evidence="1" id="KW-0812">Transmembrane</keyword>
<feature type="transmembrane region" description="Helical" evidence="1">
    <location>
        <begin position="206"/>
        <end position="231"/>
    </location>
</feature>